<dbReference type="InterPro" id="IPR009057">
    <property type="entry name" value="Homeodomain-like_sf"/>
</dbReference>
<sequence length="298" mass="34955">MIKQLKAIFPSLIQSTYDMHMDTDSYCWFTTSENKIVGIAKNELSKTENMLLETFLTPYQANQPPVTKREKQWIDILFNNRNQNQIESQQTYRFVYFTLSDDNVDSIAFREAIHGLFFTKVPIIWENSHQGLIIEEDLNSEEDVITYDEIIEVLMSDFYMNVHLFISPYFSDINNVIQQYEWTKNSYTSVHQYNKKPVIDYVEAVPYLLLDPLTEESISIIINSVLKDTVDDEELLKTIRIFLESNSNATLAAKNLYMHRNSLQYRVDKFIERSGIDVKQFKGALSVYLTLTLKQKLK</sequence>
<evidence type="ECO:0000313" key="2">
    <source>
        <dbReference type="EMBL" id="MRH44111.1"/>
    </source>
</evidence>
<dbReference type="InterPro" id="IPR051448">
    <property type="entry name" value="CdaR-like_regulators"/>
</dbReference>
<name>A0A6A8DK17_9BACI</name>
<dbReference type="Pfam" id="PF13556">
    <property type="entry name" value="HTH_30"/>
    <property type="match status" value="1"/>
</dbReference>
<proteinExistence type="predicted"/>
<dbReference type="SUPFAM" id="SSF46689">
    <property type="entry name" value="Homeodomain-like"/>
    <property type="match status" value="1"/>
</dbReference>
<protein>
    <recommendedName>
        <fullName evidence="1">PucR C-terminal helix-turn-helix domain-containing protein</fullName>
    </recommendedName>
</protein>
<gene>
    <name evidence="2" type="ORF">GH741_15830</name>
</gene>
<accession>A0A6A8DK17</accession>
<comment type="caution">
    <text evidence="2">The sequence shown here is derived from an EMBL/GenBank/DDBJ whole genome shotgun (WGS) entry which is preliminary data.</text>
</comment>
<dbReference type="PANTHER" id="PTHR33744">
    <property type="entry name" value="CARBOHYDRATE DIACID REGULATOR"/>
    <property type="match status" value="1"/>
</dbReference>
<dbReference type="Proteomes" id="UP000799092">
    <property type="component" value="Unassembled WGS sequence"/>
</dbReference>
<dbReference type="OrthoDB" id="9792148at2"/>
<keyword evidence="3" id="KW-1185">Reference proteome</keyword>
<dbReference type="InterPro" id="IPR042070">
    <property type="entry name" value="PucR_C-HTH_sf"/>
</dbReference>
<reference evidence="2" key="1">
    <citation type="submission" date="2019-11" db="EMBL/GenBank/DDBJ databases">
        <authorList>
            <person name="Li J."/>
        </authorList>
    </citation>
    <scope>NUCLEOTIDE SEQUENCE</scope>
    <source>
        <strain evidence="2">B6B</strain>
    </source>
</reference>
<dbReference type="RefSeq" id="WP_153737728.1">
    <property type="nucleotide sequence ID" value="NZ_WJNG01000014.1"/>
</dbReference>
<dbReference type="PANTHER" id="PTHR33744:SF15">
    <property type="entry name" value="CARBOHYDRATE DIACID REGULATOR"/>
    <property type="match status" value="1"/>
</dbReference>
<evidence type="ECO:0000259" key="1">
    <source>
        <dbReference type="Pfam" id="PF13556"/>
    </source>
</evidence>
<organism evidence="2 3">
    <name type="scientific">Aquibacillus halophilus</name>
    <dbReference type="NCBI Taxonomy" id="930132"/>
    <lineage>
        <taxon>Bacteria</taxon>
        <taxon>Bacillati</taxon>
        <taxon>Bacillota</taxon>
        <taxon>Bacilli</taxon>
        <taxon>Bacillales</taxon>
        <taxon>Bacillaceae</taxon>
        <taxon>Aquibacillus</taxon>
    </lineage>
</organism>
<feature type="domain" description="PucR C-terminal helix-turn-helix" evidence="1">
    <location>
        <begin position="235"/>
        <end position="292"/>
    </location>
</feature>
<evidence type="ECO:0000313" key="3">
    <source>
        <dbReference type="Proteomes" id="UP000799092"/>
    </source>
</evidence>
<dbReference type="InterPro" id="IPR025736">
    <property type="entry name" value="PucR_C-HTH_dom"/>
</dbReference>
<dbReference type="EMBL" id="WJNG01000014">
    <property type="protein sequence ID" value="MRH44111.1"/>
    <property type="molecule type" value="Genomic_DNA"/>
</dbReference>
<dbReference type="AlphaFoldDB" id="A0A6A8DK17"/>
<dbReference type="Gene3D" id="1.10.10.2840">
    <property type="entry name" value="PucR C-terminal helix-turn-helix domain"/>
    <property type="match status" value="1"/>
</dbReference>